<dbReference type="SUPFAM" id="SSF55347">
    <property type="entry name" value="Glyceraldehyde-3-phosphate dehydrogenase-like, C-terminal domain"/>
    <property type="match status" value="1"/>
</dbReference>
<dbReference type="InterPro" id="IPR036291">
    <property type="entry name" value="NAD(P)-bd_dom_sf"/>
</dbReference>
<evidence type="ECO:0000313" key="3">
    <source>
        <dbReference type="EMBL" id="GGM70646.1"/>
    </source>
</evidence>
<dbReference type="InterPro" id="IPR032095">
    <property type="entry name" value="Sacchrp_dh-like_C"/>
</dbReference>
<dbReference type="Proteomes" id="UP000632195">
    <property type="component" value="Unassembled WGS sequence"/>
</dbReference>
<keyword evidence="4" id="KW-1185">Reference proteome</keyword>
<dbReference type="Gene3D" id="3.30.360.10">
    <property type="entry name" value="Dihydrodipicolinate Reductase, domain 2"/>
    <property type="match status" value="1"/>
</dbReference>
<name>A0AA37F982_9ARCH</name>
<dbReference type="InterPro" id="IPR005097">
    <property type="entry name" value="Sacchrp_dh_NADP-bd"/>
</dbReference>
<reference evidence="3" key="1">
    <citation type="journal article" date="2014" name="Int. J. Syst. Evol. Microbiol.">
        <title>Complete genome sequence of Corynebacterium casei LMG S-19264T (=DSM 44701T), isolated from a smear-ripened cheese.</title>
        <authorList>
            <consortium name="US DOE Joint Genome Institute (JGI-PGF)"/>
            <person name="Walter F."/>
            <person name="Albersmeier A."/>
            <person name="Kalinowski J."/>
            <person name="Ruckert C."/>
        </authorList>
    </citation>
    <scope>NUCLEOTIDE SEQUENCE</scope>
    <source>
        <strain evidence="3">JCM 13583</strain>
    </source>
</reference>
<dbReference type="AlphaFoldDB" id="A0AA37F982"/>
<dbReference type="Pfam" id="PF03435">
    <property type="entry name" value="Sacchrp_dh_NADP"/>
    <property type="match status" value="1"/>
</dbReference>
<evidence type="ECO:0000313" key="4">
    <source>
        <dbReference type="Proteomes" id="UP000632195"/>
    </source>
</evidence>
<reference evidence="3" key="2">
    <citation type="submission" date="2022-09" db="EMBL/GenBank/DDBJ databases">
        <authorList>
            <person name="Sun Q."/>
            <person name="Ohkuma M."/>
        </authorList>
    </citation>
    <scope>NUCLEOTIDE SEQUENCE</scope>
    <source>
        <strain evidence="3">JCM 13583</strain>
    </source>
</reference>
<dbReference type="Pfam" id="PF16653">
    <property type="entry name" value="Sacchrp_dh_C"/>
    <property type="match status" value="1"/>
</dbReference>
<evidence type="ECO:0000259" key="1">
    <source>
        <dbReference type="Pfam" id="PF03435"/>
    </source>
</evidence>
<organism evidence="3 4">
    <name type="scientific">Thermogymnomonas acidicola</name>
    <dbReference type="NCBI Taxonomy" id="399579"/>
    <lineage>
        <taxon>Archaea</taxon>
        <taxon>Methanobacteriati</taxon>
        <taxon>Thermoplasmatota</taxon>
        <taxon>Thermoplasmata</taxon>
        <taxon>Thermoplasmatales</taxon>
        <taxon>Thermogymnomonas</taxon>
    </lineage>
</organism>
<dbReference type="RefSeq" id="WP_188680162.1">
    <property type="nucleotide sequence ID" value="NZ_BMNY01000001.1"/>
</dbReference>
<protein>
    <submittedName>
        <fullName evidence="3">Saccharopine dehydrogenase</fullName>
    </submittedName>
</protein>
<dbReference type="SUPFAM" id="SSF51735">
    <property type="entry name" value="NAD(P)-binding Rossmann-fold domains"/>
    <property type="match status" value="1"/>
</dbReference>
<evidence type="ECO:0000259" key="2">
    <source>
        <dbReference type="Pfam" id="PF16653"/>
    </source>
</evidence>
<comment type="caution">
    <text evidence="3">The sequence shown here is derived from an EMBL/GenBank/DDBJ whole genome shotgun (WGS) entry which is preliminary data.</text>
</comment>
<dbReference type="PANTHER" id="PTHR43796:SF2">
    <property type="entry name" value="CARBOXYNORSPERMIDINE SYNTHASE"/>
    <property type="match status" value="1"/>
</dbReference>
<gene>
    <name evidence="3" type="ORF">GCM10007108_05830</name>
</gene>
<feature type="domain" description="Saccharopine dehydrogenase NADP binding" evidence="1">
    <location>
        <begin position="5"/>
        <end position="118"/>
    </location>
</feature>
<dbReference type="PANTHER" id="PTHR43796">
    <property type="entry name" value="CARBOXYNORSPERMIDINE SYNTHASE"/>
    <property type="match status" value="1"/>
</dbReference>
<sequence length="383" mass="42936">MKFAVVGGSGITGSAAIRDLLASKDTEHIQVIDLQEKRFEDPRVSFRRVDIRNHEELSRTLKGSDVVINAAQYYFNLDVMKACLQAKVPYIDFGGLFHMTRKQMELDDTFAREGVLAIIGMGAQPGISSVAASYAVNRMDTAESVVIRDGWADRTPNAPYLFTWSPLTMIDEMTMNAVHFEDGKFVESPPLSRSEVYDFGPEIGQFAVYRTLHSEIATMPESFRQKGIRYVEWLEGSRDILLLKQVVDMGFGSTEKVKVNGAEIVPREFFINFLRQQGKLTPPEGIQVMDYERTVVEVRGKEAGREKRVVITVDFKYDERLRMSASQKQVGVPGSIVAQMVASGTIKGKGVKPPEQIVPPKLFFPELAKRDIKVRSVEASDLN</sequence>
<dbReference type="Gene3D" id="3.40.50.720">
    <property type="entry name" value="NAD(P)-binding Rossmann-like Domain"/>
    <property type="match status" value="1"/>
</dbReference>
<accession>A0AA37F982</accession>
<proteinExistence type="predicted"/>
<dbReference type="EMBL" id="BMNY01000001">
    <property type="protein sequence ID" value="GGM70646.1"/>
    <property type="molecule type" value="Genomic_DNA"/>
</dbReference>
<feature type="domain" description="Saccharopine dehydrogenase-like C-terminal" evidence="2">
    <location>
        <begin position="122"/>
        <end position="370"/>
    </location>
</feature>